<keyword evidence="3" id="KW-0165">Cleavage on pair of basic residues</keyword>
<dbReference type="InterPro" id="IPR022353">
    <property type="entry name" value="Insulin_CS"/>
</dbReference>
<dbReference type="Pfam" id="PF00049">
    <property type="entry name" value="Insulin"/>
    <property type="match status" value="1"/>
</dbReference>
<keyword evidence="4" id="KW-0732">Signal</keyword>
<comment type="similarity">
    <text evidence="1 6">Belongs to the insulin family.</text>
</comment>
<accession>A0A9N9SYN9</accession>
<dbReference type="GO" id="GO:0005179">
    <property type="term" value="F:hormone activity"/>
    <property type="evidence" value="ECO:0007669"/>
    <property type="project" value="InterPro"/>
</dbReference>
<evidence type="ECO:0000256" key="5">
    <source>
        <dbReference type="ARBA" id="ARBA00023157"/>
    </source>
</evidence>
<dbReference type="Proteomes" id="UP001153709">
    <property type="component" value="Chromosome 3"/>
</dbReference>
<sequence length="158" mass="18260">MGLTKFATRTVAPDDWIEVVKDARQTPTPFEMHLPYTLIFIFINLYCCTCSPYYVNSLSKRGEKYCGSRLTSMLNLVCRGRYYGPSNKRSTHNDLMNMDSDFNTIDSDYSNNDVLYPYLSKDTVLSLLPNKIRKSHGIVNECCYNPCTVDTMKEYCDY</sequence>
<dbReference type="EMBL" id="OU898278">
    <property type="protein sequence ID" value="CAG9832049.1"/>
    <property type="molecule type" value="Genomic_DNA"/>
</dbReference>
<dbReference type="Gene3D" id="1.10.100.10">
    <property type="entry name" value="Insulin-like"/>
    <property type="match status" value="1"/>
</dbReference>
<evidence type="ECO:0000256" key="3">
    <source>
        <dbReference type="ARBA" id="ARBA00022685"/>
    </source>
</evidence>
<evidence type="ECO:0000313" key="9">
    <source>
        <dbReference type="EMBL" id="CAG9832049.1"/>
    </source>
</evidence>
<dbReference type="PRINTS" id="PR00276">
    <property type="entry name" value="INSULINFAMLY"/>
</dbReference>
<reference evidence="9" key="1">
    <citation type="submission" date="2022-01" db="EMBL/GenBank/DDBJ databases">
        <authorList>
            <person name="King R."/>
        </authorList>
    </citation>
    <scope>NUCLEOTIDE SEQUENCE</scope>
</reference>
<protein>
    <recommendedName>
        <fullName evidence="8">Insulin-like domain-containing protein</fullName>
    </recommendedName>
</protein>
<keyword evidence="7" id="KW-0812">Transmembrane</keyword>
<dbReference type="OrthoDB" id="6330326at2759"/>
<keyword evidence="6" id="KW-0964">Secreted</keyword>
<evidence type="ECO:0000256" key="7">
    <source>
        <dbReference type="SAM" id="Phobius"/>
    </source>
</evidence>
<dbReference type="InterPro" id="IPR036438">
    <property type="entry name" value="Insulin-like_sf"/>
</dbReference>
<evidence type="ECO:0000259" key="8">
    <source>
        <dbReference type="SMART" id="SM00078"/>
    </source>
</evidence>
<organism evidence="9 10">
    <name type="scientific">Diabrotica balteata</name>
    <name type="common">Banded cucumber beetle</name>
    <dbReference type="NCBI Taxonomy" id="107213"/>
    <lineage>
        <taxon>Eukaryota</taxon>
        <taxon>Metazoa</taxon>
        <taxon>Ecdysozoa</taxon>
        <taxon>Arthropoda</taxon>
        <taxon>Hexapoda</taxon>
        <taxon>Insecta</taxon>
        <taxon>Pterygota</taxon>
        <taxon>Neoptera</taxon>
        <taxon>Endopterygota</taxon>
        <taxon>Coleoptera</taxon>
        <taxon>Polyphaga</taxon>
        <taxon>Cucujiformia</taxon>
        <taxon>Chrysomeloidea</taxon>
        <taxon>Chrysomelidae</taxon>
        <taxon>Galerucinae</taxon>
        <taxon>Diabroticina</taxon>
        <taxon>Diabroticites</taxon>
        <taxon>Diabrotica</taxon>
    </lineage>
</organism>
<proteinExistence type="inferred from homology"/>
<dbReference type="InterPro" id="IPR016179">
    <property type="entry name" value="Insulin-like"/>
</dbReference>
<dbReference type="GO" id="GO:0005576">
    <property type="term" value="C:extracellular region"/>
    <property type="evidence" value="ECO:0007669"/>
    <property type="project" value="UniProtKB-SubCell"/>
</dbReference>
<keyword evidence="5" id="KW-1015">Disulfide bond</keyword>
<feature type="transmembrane region" description="Helical" evidence="7">
    <location>
        <begin position="34"/>
        <end position="55"/>
    </location>
</feature>
<evidence type="ECO:0000256" key="6">
    <source>
        <dbReference type="RuleBase" id="RU000406"/>
    </source>
</evidence>
<keyword evidence="10" id="KW-1185">Reference proteome</keyword>
<dbReference type="PROSITE" id="PS00262">
    <property type="entry name" value="INSULIN"/>
    <property type="match status" value="1"/>
</dbReference>
<dbReference type="InterPro" id="IPR022352">
    <property type="entry name" value="Ins/IGF/rlx"/>
</dbReference>
<dbReference type="SMART" id="SM00078">
    <property type="entry name" value="IlGF"/>
    <property type="match status" value="1"/>
</dbReference>
<dbReference type="PANTHER" id="PTHR13647:SF4">
    <property type="entry name" value="INSULIN-LIKE PEPTIDE 1-RELATED"/>
    <property type="match status" value="1"/>
</dbReference>
<dbReference type="AlphaFoldDB" id="A0A9N9SYN9"/>
<evidence type="ECO:0000256" key="2">
    <source>
        <dbReference type="ARBA" id="ARBA00011207"/>
    </source>
</evidence>
<feature type="domain" description="Insulin-like" evidence="8">
    <location>
        <begin position="63"/>
        <end position="156"/>
    </location>
</feature>
<keyword evidence="7" id="KW-1133">Transmembrane helix</keyword>
<dbReference type="PANTHER" id="PTHR13647">
    <property type="entry name" value="INSULIN-LIKE PEPTIDE 2-RELATED"/>
    <property type="match status" value="1"/>
</dbReference>
<evidence type="ECO:0000256" key="4">
    <source>
        <dbReference type="ARBA" id="ARBA00022729"/>
    </source>
</evidence>
<evidence type="ECO:0000313" key="10">
    <source>
        <dbReference type="Proteomes" id="UP001153709"/>
    </source>
</evidence>
<evidence type="ECO:0000256" key="1">
    <source>
        <dbReference type="ARBA" id="ARBA00009034"/>
    </source>
</evidence>
<dbReference type="SUPFAM" id="SSF56994">
    <property type="entry name" value="Insulin-like"/>
    <property type="match status" value="1"/>
</dbReference>
<name>A0A9N9SYN9_DIABA</name>
<gene>
    <name evidence="9" type="ORF">DIABBA_LOCUS5585</name>
</gene>
<keyword evidence="7" id="KW-0472">Membrane</keyword>
<comment type="subcellular location">
    <subcellularLocation>
        <location evidence="6">Secreted</location>
    </subcellularLocation>
</comment>
<comment type="subunit">
    <text evidence="2">Heterodimer of a B chain and an A chain linked by two disulfide bonds.</text>
</comment>